<comment type="caution">
    <text evidence="2">The sequence shown here is derived from an EMBL/GenBank/DDBJ whole genome shotgun (WGS) entry which is preliminary data.</text>
</comment>
<evidence type="ECO:0000256" key="1">
    <source>
        <dbReference type="SAM" id="Phobius"/>
    </source>
</evidence>
<keyword evidence="1" id="KW-0472">Membrane</keyword>
<dbReference type="AlphaFoldDB" id="A0A4S2Q774"/>
<evidence type="ECO:0000313" key="2">
    <source>
        <dbReference type="EMBL" id="THA11817.1"/>
    </source>
</evidence>
<proteinExistence type="predicted"/>
<feature type="non-terminal residue" evidence="2">
    <location>
        <position position="1"/>
    </location>
</feature>
<gene>
    <name evidence="2" type="ORF">D3M76_10890</name>
</gene>
<dbReference type="Proteomes" id="UP000310576">
    <property type="component" value="Unassembled WGS sequence"/>
</dbReference>
<feature type="transmembrane region" description="Helical" evidence="1">
    <location>
        <begin position="26"/>
        <end position="48"/>
    </location>
</feature>
<keyword evidence="1" id="KW-1133">Transmembrane helix</keyword>
<protein>
    <submittedName>
        <fullName evidence="2">Transport associated protein 6</fullName>
    </submittedName>
</protein>
<sequence length="128" mass="13610">ISLRMGMSFFGKNITGLIIQAKEFNLILIGFYTLLFGLFMGYLAYLSLNYASQLASVSVEGVAYSAGLRGMGGIFSGAKNFMQNSVRFGMGASGAGYSRAPAAYKVGGAIHRTARAVTNSVRNRANKS</sequence>
<keyword evidence="1" id="KW-0812">Transmembrane</keyword>
<dbReference type="EMBL" id="QXNG01000128">
    <property type="protein sequence ID" value="THA11817.1"/>
    <property type="molecule type" value="Genomic_DNA"/>
</dbReference>
<name>A0A4S2Q774_9PAST</name>
<organism evidence="2 3">
    <name type="scientific">Rodentibacter pneumotropicus</name>
    <dbReference type="NCBI Taxonomy" id="758"/>
    <lineage>
        <taxon>Bacteria</taxon>
        <taxon>Pseudomonadati</taxon>
        <taxon>Pseudomonadota</taxon>
        <taxon>Gammaproteobacteria</taxon>
        <taxon>Pasteurellales</taxon>
        <taxon>Pasteurellaceae</taxon>
        <taxon>Rodentibacter</taxon>
    </lineage>
</organism>
<accession>A0A4S2Q774</accession>
<evidence type="ECO:0000313" key="3">
    <source>
        <dbReference type="Proteomes" id="UP000310576"/>
    </source>
</evidence>
<reference evidence="2 3" key="1">
    <citation type="journal article" date="2019" name="Vet. Microbiol.">
        <title>Development of multi locus sequence typing (MLST) of Rodentibacter pneumotropicus.</title>
        <authorList>
            <person name="Adhikary S."/>
            <person name="Bisgaard M."/>
            <person name="Boot R."/>
            <person name="Benga L."/>
            <person name="Nicklas W."/>
            <person name="Christensen H."/>
        </authorList>
    </citation>
    <scope>NUCLEOTIDE SEQUENCE [LARGE SCALE GENOMIC DNA]</scope>
    <source>
        <strain evidence="2 3">1596_07</strain>
    </source>
</reference>